<proteinExistence type="predicted"/>
<dbReference type="GO" id="GO:0043240">
    <property type="term" value="C:Fanconi anaemia nuclear complex"/>
    <property type="evidence" value="ECO:0007669"/>
    <property type="project" value="InterPro"/>
</dbReference>
<dbReference type="AlphaFoldDB" id="A0A9L0JFK5"/>
<protein>
    <submittedName>
        <fullName evidence="2">FA complementation group C</fullName>
    </submittedName>
</protein>
<dbReference type="Ensembl" id="ENSEAST00005057330.1">
    <property type="protein sequence ID" value="ENSEASP00005051974.1"/>
    <property type="gene ID" value="ENSEASG00005020059.2"/>
</dbReference>
<dbReference type="GeneTree" id="ENSGT00390000016390"/>
<evidence type="ECO:0000313" key="3">
    <source>
        <dbReference type="Proteomes" id="UP000694387"/>
    </source>
</evidence>
<dbReference type="GO" id="GO:0036297">
    <property type="term" value="P:interstrand cross-link repair"/>
    <property type="evidence" value="ECO:0007669"/>
    <property type="project" value="InterPro"/>
</dbReference>
<name>A0A9L0JFK5_EQUAS</name>
<evidence type="ECO:0000313" key="2">
    <source>
        <dbReference type="Ensembl" id="ENSEASP00005051974.1"/>
    </source>
</evidence>
<dbReference type="GO" id="GO:0034599">
    <property type="term" value="P:cellular response to oxidative stress"/>
    <property type="evidence" value="ECO:0007669"/>
    <property type="project" value="TreeGrafter"/>
</dbReference>
<feature type="compositionally biased region" description="Polar residues" evidence="1">
    <location>
        <begin position="70"/>
        <end position="82"/>
    </location>
</feature>
<feature type="region of interest" description="Disordered" evidence="1">
    <location>
        <begin position="17"/>
        <end position="118"/>
    </location>
</feature>
<dbReference type="InterPro" id="IPR000686">
    <property type="entry name" value="FANCC"/>
</dbReference>
<reference evidence="2 3" key="1">
    <citation type="journal article" date="2020" name="Nat. Commun.">
        <title>Donkey genomes provide new insights into domestication and selection for coat color.</title>
        <authorList>
            <person name="Wang"/>
            <person name="C."/>
            <person name="Li"/>
            <person name="H."/>
            <person name="Guo"/>
            <person name="Y."/>
            <person name="Huang"/>
            <person name="J."/>
            <person name="Sun"/>
            <person name="Y."/>
            <person name="Min"/>
            <person name="J."/>
            <person name="Wang"/>
            <person name="J."/>
            <person name="Fang"/>
            <person name="X."/>
            <person name="Zhao"/>
            <person name="Z."/>
            <person name="Wang"/>
            <person name="S."/>
            <person name="Zhang"/>
            <person name="Y."/>
            <person name="Liu"/>
            <person name="Q."/>
            <person name="Jiang"/>
            <person name="Q."/>
            <person name="Wang"/>
            <person name="X."/>
            <person name="Guo"/>
            <person name="Y."/>
            <person name="Yang"/>
            <person name="C."/>
            <person name="Wang"/>
            <person name="Y."/>
            <person name="Tian"/>
            <person name="F."/>
            <person name="Zhuang"/>
            <person name="G."/>
            <person name="Fan"/>
            <person name="Y."/>
            <person name="Gao"/>
            <person name="Q."/>
            <person name="Li"/>
            <person name="Y."/>
            <person name="Ju"/>
            <person name="Z."/>
            <person name="Li"/>
            <person name="J."/>
            <person name="Li"/>
            <person name="R."/>
            <person name="Hou"/>
            <person name="M."/>
            <person name="Yang"/>
            <person name="G."/>
            <person name="Liu"/>
            <person name="G."/>
            <person name="Liu"/>
            <person name="W."/>
            <person name="Guo"/>
            <person name="J."/>
            <person name="Pan"/>
            <person name="S."/>
            <person name="Fan"/>
            <person name="G."/>
            <person name="Zhang"/>
            <person name="W."/>
            <person name="Zhang"/>
            <person name="R."/>
            <person name="Yu"/>
            <person name="J."/>
            <person name="Zhang"/>
            <person name="X."/>
            <person name="Yin"/>
            <person name="Q."/>
            <person name="Ji"/>
            <person name="C."/>
            <person name="Jin"/>
            <person name="Y."/>
            <person name="Yue"/>
            <person name="G."/>
            <person name="Liu"/>
            <person name="M."/>
            <person name="Xu"/>
            <person name="J."/>
            <person name="Liu"/>
            <person name="S."/>
            <person name="Jordana"/>
            <person name="J."/>
            <person name="Noce"/>
            <person name="A."/>
            <person name="Amills"/>
            <person name="M."/>
            <person name="Wu"/>
            <person name="D.D."/>
            <person name="Li"/>
            <person name="S."/>
            <person name="Zhou"/>
            <person name="X. and Zhong"/>
            <person name="J."/>
        </authorList>
    </citation>
    <scope>NUCLEOTIDE SEQUENCE [LARGE SCALE GENOMIC DNA]</scope>
</reference>
<dbReference type="PANTHER" id="PTHR16798">
    <property type="entry name" value="FANCONI ANEMIA GROUP C PROTEIN FANCC"/>
    <property type="match status" value="1"/>
</dbReference>
<accession>A0A9L0JFK5</accession>
<organism evidence="2 3">
    <name type="scientific">Equus asinus</name>
    <name type="common">Donkey</name>
    <name type="synonym">Equus africanus asinus</name>
    <dbReference type="NCBI Taxonomy" id="9793"/>
    <lineage>
        <taxon>Eukaryota</taxon>
        <taxon>Metazoa</taxon>
        <taxon>Chordata</taxon>
        <taxon>Craniata</taxon>
        <taxon>Vertebrata</taxon>
        <taxon>Euteleostomi</taxon>
        <taxon>Mammalia</taxon>
        <taxon>Eutheria</taxon>
        <taxon>Laurasiatheria</taxon>
        <taxon>Perissodactyla</taxon>
        <taxon>Equidae</taxon>
        <taxon>Equus</taxon>
    </lineage>
</organism>
<reference evidence="2" key="3">
    <citation type="submission" date="2025-09" db="UniProtKB">
        <authorList>
            <consortium name="Ensembl"/>
        </authorList>
    </citation>
    <scope>IDENTIFICATION</scope>
</reference>
<reference evidence="2" key="2">
    <citation type="submission" date="2025-08" db="UniProtKB">
        <authorList>
            <consortium name="Ensembl"/>
        </authorList>
    </citation>
    <scope>IDENTIFICATION</scope>
</reference>
<feature type="compositionally biased region" description="Low complexity" evidence="1">
    <location>
        <begin position="84"/>
        <end position="93"/>
    </location>
</feature>
<dbReference type="PANTHER" id="PTHR16798:SF0">
    <property type="entry name" value="FANCONI ANEMIA GROUP C PROTEIN"/>
    <property type="match status" value="1"/>
</dbReference>
<dbReference type="PRINTS" id="PR00494">
    <property type="entry name" value="FANCONICGENE"/>
</dbReference>
<sequence length="415" mass="46768">RIEAYSTRRFPVNEAVPAARWTGETTARTPRDTRRSRRRSGKFLFQARLRSHPRDKHSIFLKKKKKSKSRNNWSTDGLNSRAFSPDPARSGRPARSRPPAPPTPRAADSPGFSRAATGRGAARLAPGCTAATCARARLHCRATAGKFQKSKQNRKAIRGKARFSSHRTPAVAPFPPPPKLLKQLWRGPPDLLRAHCLPQRLAGHCGGASPFPFPEMAQDSVGLSSDYQFWMQKVSTWDQASTVETQQDTCLHLPRFQEFLRQMYEALKEMDSNTVIERFPTIGQLLAKTCRNPFILAYDESQKILIWCLCCLINKEPQNSGDSKLNSWTRANTLVSHCFTHAGRRHGTPESKTKDFITHSTANSLTLMFVSVPHVPRVPWGRCRVSVRNSERAHRGRRVLLLDVRASAGKTECWQ</sequence>
<gene>
    <name evidence="2" type="primary">FANCC</name>
</gene>
<dbReference type="Proteomes" id="UP000694387">
    <property type="component" value="Chromosome 23"/>
</dbReference>
<evidence type="ECO:0000256" key="1">
    <source>
        <dbReference type="SAM" id="MobiDB-lite"/>
    </source>
</evidence>
<feature type="compositionally biased region" description="Low complexity" evidence="1">
    <location>
        <begin position="105"/>
        <end position="118"/>
    </location>
</feature>
<dbReference type="Pfam" id="PF02106">
    <property type="entry name" value="Fanconi_C"/>
    <property type="match status" value="1"/>
</dbReference>
<keyword evidence="3" id="KW-1185">Reference proteome</keyword>
<dbReference type="GO" id="GO:0006289">
    <property type="term" value="P:nucleotide-excision repair"/>
    <property type="evidence" value="ECO:0007669"/>
    <property type="project" value="TreeGrafter"/>
</dbReference>
<feature type="compositionally biased region" description="Basic residues" evidence="1">
    <location>
        <begin position="49"/>
        <end position="69"/>
    </location>
</feature>